<dbReference type="AlphaFoldDB" id="A0A820XTU4"/>
<sequence length="84" mass="9650">GNRIALLRGTVEYTTSLGDMRTGLAWRYLIYKYGHQQAVIRFSNLLRCLFTVTRALSLAHESRKFIEMVNSVIEQQTSPTLCLQ</sequence>
<reference evidence="1" key="1">
    <citation type="submission" date="2021-02" db="EMBL/GenBank/DDBJ databases">
        <authorList>
            <person name="Nowell W R."/>
        </authorList>
    </citation>
    <scope>NUCLEOTIDE SEQUENCE</scope>
</reference>
<name>A0A820XTU4_9BILA</name>
<dbReference type="Proteomes" id="UP000663851">
    <property type="component" value="Unassembled WGS sequence"/>
</dbReference>
<feature type="non-terminal residue" evidence="1">
    <location>
        <position position="1"/>
    </location>
</feature>
<dbReference type="EMBL" id="CAJOBO010005139">
    <property type="protein sequence ID" value="CAF4537752.1"/>
    <property type="molecule type" value="Genomic_DNA"/>
</dbReference>
<accession>A0A820XTU4</accession>
<protein>
    <submittedName>
        <fullName evidence="1">Uncharacterized protein</fullName>
    </submittedName>
</protein>
<evidence type="ECO:0000313" key="2">
    <source>
        <dbReference type="Proteomes" id="UP000663851"/>
    </source>
</evidence>
<evidence type="ECO:0000313" key="1">
    <source>
        <dbReference type="EMBL" id="CAF4537752.1"/>
    </source>
</evidence>
<comment type="caution">
    <text evidence="1">The sequence shown here is derived from an EMBL/GenBank/DDBJ whole genome shotgun (WGS) entry which is preliminary data.</text>
</comment>
<gene>
    <name evidence="1" type="ORF">HFQ381_LOCUS30136</name>
</gene>
<proteinExistence type="predicted"/>
<organism evidence="1 2">
    <name type="scientific">Rotaria socialis</name>
    <dbReference type="NCBI Taxonomy" id="392032"/>
    <lineage>
        <taxon>Eukaryota</taxon>
        <taxon>Metazoa</taxon>
        <taxon>Spiralia</taxon>
        <taxon>Gnathifera</taxon>
        <taxon>Rotifera</taxon>
        <taxon>Eurotatoria</taxon>
        <taxon>Bdelloidea</taxon>
        <taxon>Philodinida</taxon>
        <taxon>Philodinidae</taxon>
        <taxon>Rotaria</taxon>
    </lineage>
</organism>